<dbReference type="GO" id="GO:0046872">
    <property type="term" value="F:metal ion binding"/>
    <property type="evidence" value="ECO:0007669"/>
    <property type="project" value="UniProtKB-KW"/>
</dbReference>
<dbReference type="GO" id="GO:0031683">
    <property type="term" value="F:G-protein beta/gamma-subunit complex binding"/>
    <property type="evidence" value="ECO:0007669"/>
    <property type="project" value="InterPro"/>
</dbReference>
<feature type="binding site" evidence="4">
    <location>
        <position position="491"/>
    </location>
    <ligand>
        <name>GTP</name>
        <dbReference type="ChEBI" id="CHEBI:37565"/>
    </ligand>
</feature>
<evidence type="ECO:0000256" key="4">
    <source>
        <dbReference type="PIRSR" id="PIRSR601019-1"/>
    </source>
</evidence>
<dbReference type="EMBL" id="JASBNA010000136">
    <property type="protein sequence ID" value="KAK7676093.1"/>
    <property type="molecule type" value="Genomic_DNA"/>
</dbReference>
<dbReference type="Gene3D" id="1.10.400.10">
    <property type="entry name" value="GI Alpha 1, domain 2-like"/>
    <property type="match status" value="2"/>
</dbReference>
<evidence type="ECO:0000256" key="3">
    <source>
        <dbReference type="ARBA" id="ARBA00023224"/>
    </source>
</evidence>
<feature type="region of interest" description="Disordered" evidence="6">
    <location>
        <begin position="209"/>
        <end position="254"/>
    </location>
</feature>
<dbReference type="AlphaFoldDB" id="A0AAW0F8E4"/>
<organism evidence="7 8">
    <name type="scientific">Cerrena zonata</name>
    <dbReference type="NCBI Taxonomy" id="2478898"/>
    <lineage>
        <taxon>Eukaryota</taxon>
        <taxon>Fungi</taxon>
        <taxon>Dikarya</taxon>
        <taxon>Basidiomycota</taxon>
        <taxon>Agaricomycotina</taxon>
        <taxon>Agaricomycetes</taxon>
        <taxon>Polyporales</taxon>
        <taxon>Cerrenaceae</taxon>
        <taxon>Cerrena</taxon>
    </lineage>
</organism>
<dbReference type="Pfam" id="PF00503">
    <property type="entry name" value="G-alpha"/>
    <property type="match status" value="1"/>
</dbReference>
<keyword evidence="1 4" id="KW-0547">Nucleotide-binding</keyword>
<dbReference type="GO" id="GO:0005737">
    <property type="term" value="C:cytoplasm"/>
    <property type="evidence" value="ECO:0007669"/>
    <property type="project" value="TreeGrafter"/>
</dbReference>
<feature type="compositionally biased region" description="Basic and acidic residues" evidence="6">
    <location>
        <begin position="1"/>
        <end position="13"/>
    </location>
</feature>
<comment type="caution">
    <text evidence="7">The sequence shown here is derived from an EMBL/GenBank/DDBJ whole genome shotgun (WGS) entry which is preliminary data.</text>
</comment>
<dbReference type="InterPro" id="IPR011025">
    <property type="entry name" value="GproteinA_insert"/>
</dbReference>
<feature type="compositionally biased region" description="Polar residues" evidence="6">
    <location>
        <begin position="219"/>
        <end position="229"/>
    </location>
</feature>
<dbReference type="GO" id="GO:0005525">
    <property type="term" value="F:GTP binding"/>
    <property type="evidence" value="ECO:0007669"/>
    <property type="project" value="UniProtKB-KW"/>
</dbReference>
<evidence type="ECO:0000313" key="8">
    <source>
        <dbReference type="Proteomes" id="UP001385951"/>
    </source>
</evidence>
<dbReference type="SUPFAM" id="SSF47895">
    <property type="entry name" value="Transducin (alpha subunit), insertion domain"/>
    <property type="match status" value="1"/>
</dbReference>
<keyword evidence="2 4" id="KW-0342">GTP-binding</keyword>
<feature type="region of interest" description="Disordered" evidence="6">
    <location>
        <begin position="1"/>
        <end position="28"/>
    </location>
</feature>
<dbReference type="Proteomes" id="UP001385951">
    <property type="component" value="Unassembled WGS sequence"/>
</dbReference>
<dbReference type="PRINTS" id="PR00318">
    <property type="entry name" value="GPROTEINA"/>
</dbReference>
<name>A0AAW0F8E4_9APHY</name>
<dbReference type="FunFam" id="3.40.50.300:FF:000720">
    <property type="entry name" value="Guanine nucleotide-binding protein G(k) subunit alpha"/>
    <property type="match status" value="1"/>
</dbReference>
<feature type="region of interest" description="Disordered" evidence="6">
    <location>
        <begin position="171"/>
        <end position="197"/>
    </location>
</feature>
<proteinExistence type="predicted"/>
<dbReference type="GO" id="GO:0003924">
    <property type="term" value="F:GTPase activity"/>
    <property type="evidence" value="ECO:0007669"/>
    <property type="project" value="InterPro"/>
</dbReference>
<keyword evidence="5" id="KW-0460">Magnesium</keyword>
<dbReference type="Gene3D" id="3.40.50.300">
    <property type="entry name" value="P-loop containing nucleotide triphosphate hydrolases"/>
    <property type="match status" value="2"/>
</dbReference>
<protein>
    <submittedName>
        <fullName evidence="7">Uncharacterized protein</fullName>
    </submittedName>
</protein>
<dbReference type="PANTHER" id="PTHR10218:SF360">
    <property type="entry name" value="GUANINE NUCLEOTIDE-BINDING PROTEIN SUBUNIT ALPHA HOMOLOG"/>
    <property type="match status" value="1"/>
</dbReference>
<keyword evidence="8" id="KW-1185">Reference proteome</keyword>
<dbReference type="InterPro" id="IPR027417">
    <property type="entry name" value="P-loop_NTPase"/>
</dbReference>
<evidence type="ECO:0000256" key="2">
    <source>
        <dbReference type="ARBA" id="ARBA00023134"/>
    </source>
</evidence>
<dbReference type="InterPro" id="IPR001019">
    <property type="entry name" value="Gprotein_alpha_su"/>
</dbReference>
<dbReference type="GO" id="GO:0001664">
    <property type="term" value="F:G protein-coupled receptor binding"/>
    <property type="evidence" value="ECO:0007669"/>
    <property type="project" value="TreeGrafter"/>
</dbReference>
<dbReference type="PROSITE" id="PS51882">
    <property type="entry name" value="G_ALPHA"/>
    <property type="match status" value="1"/>
</dbReference>
<dbReference type="GO" id="GO:0007188">
    <property type="term" value="P:adenylate cyclase-modulating G protein-coupled receptor signaling pathway"/>
    <property type="evidence" value="ECO:0007669"/>
    <property type="project" value="TreeGrafter"/>
</dbReference>
<feature type="binding site" evidence="5">
    <location>
        <position position="321"/>
    </location>
    <ligand>
        <name>Mg(2+)</name>
        <dbReference type="ChEBI" id="CHEBI:18420"/>
    </ligand>
</feature>
<feature type="compositionally biased region" description="Low complexity" evidence="6">
    <location>
        <begin position="238"/>
        <end position="252"/>
    </location>
</feature>
<evidence type="ECO:0000313" key="7">
    <source>
        <dbReference type="EMBL" id="KAK7676093.1"/>
    </source>
</evidence>
<dbReference type="SUPFAM" id="SSF52540">
    <property type="entry name" value="P-loop containing nucleoside triphosphate hydrolases"/>
    <property type="match status" value="1"/>
</dbReference>
<gene>
    <name evidence="7" type="ORF">QCA50_020966</name>
</gene>
<feature type="compositionally biased region" description="Basic and acidic residues" evidence="6">
    <location>
        <begin position="181"/>
        <end position="195"/>
    </location>
</feature>
<evidence type="ECO:0000256" key="6">
    <source>
        <dbReference type="SAM" id="MobiDB-lite"/>
    </source>
</evidence>
<feature type="binding site" evidence="4">
    <location>
        <begin position="430"/>
        <end position="433"/>
    </location>
    <ligand>
        <name>GTP</name>
        <dbReference type="ChEBI" id="CHEBI:37565"/>
    </ligand>
</feature>
<reference evidence="7 8" key="1">
    <citation type="submission" date="2022-09" db="EMBL/GenBank/DDBJ databases">
        <authorList>
            <person name="Palmer J.M."/>
        </authorList>
    </citation>
    <scope>NUCLEOTIDE SEQUENCE [LARGE SCALE GENOMIC DNA]</scope>
    <source>
        <strain evidence="7 8">DSM 7382</strain>
    </source>
</reference>
<dbReference type="SMART" id="SM00275">
    <property type="entry name" value="G_alpha"/>
    <property type="match status" value="1"/>
</dbReference>
<sequence length="519" mass="59276">MDSRRLSVAHARDQSSGNGSREEQSEAYARQVSSQIDNVLKAEKMAIKKSKKPVKVLLLGQSESGKTTIIKNFQMAYAYDAFVEERAAWKTVIRLNLVRSVVIILDAVQQHFSQSSSPTRRSRSPSLFHTESVKHSSSYDTIPAFTTELNRCLDNLTPLRDTKALLERRLGASLDSSSPEEIGHDRGSNPRRPEEFSINSRVGWRAALDRVKPRRRMSESGTLMYTQNHQNRKRSRPSTSSEATTGTTQTSTDLDECGTALSHLAHDIQSVWTDPLIQTILNREGICLEEGPGFFLDDVRRIASPHYTPTDDDIVRARLRTMGVQEYHFRPDNPSNVKNNGTAIIRQRRDSYLGREWILYDVGGCRASRQVWPPFFEHINAIIFLAPIHCFDERLPEDRRINRLEDSVSLWTSICKNKVLKNVQLILFLNKCDLLRKKIARGVKVADYVLTFADKSNDVKTVAKFFRQEFYEILRINSLERRGFYAYLTSAIDTRATSMTIIAVREGIQRKHLKEAEII</sequence>
<evidence type="ECO:0000256" key="1">
    <source>
        <dbReference type="ARBA" id="ARBA00022741"/>
    </source>
</evidence>
<keyword evidence="3" id="KW-0807">Transducer</keyword>
<dbReference type="PANTHER" id="PTHR10218">
    <property type="entry name" value="GTP-BINDING PROTEIN ALPHA SUBUNIT"/>
    <property type="match status" value="1"/>
</dbReference>
<dbReference type="GO" id="GO:0005834">
    <property type="term" value="C:heterotrimeric G-protein complex"/>
    <property type="evidence" value="ECO:0007669"/>
    <property type="project" value="TreeGrafter"/>
</dbReference>
<evidence type="ECO:0000256" key="5">
    <source>
        <dbReference type="PIRSR" id="PIRSR601019-2"/>
    </source>
</evidence>
<accession>A0AAW0F8E4</accession>
<keyword evidence="5" id="KW-0479">Metal-binding</keyword>